<feature type="transmembrane region" description="Helical" evidence="6">
    <location>
        <begin position="256"/>
        <end position="274"/>
    </location>
</feature>
<dbReference type="InterPro" id="IPR002184">
    <property type="entry name" value="7TM_GPCR_serpentine_rcpt_Srb"/>
</dbReference>
<dbReference type="GO" id="GO:0007606">
    <property type="term" value="P:sensory perception of chemical stimulus"/>
    <property type="evidence" value="ECO:0007669"/>
    <property type="project" value="InterPro"/>
</dbReference>
<sequence length="356" mass="40956">MNDACRELASIAFYKPFQTVQICYASLAGVTVLLIAYILKSHVWTSTYHSCFKLLLTVYFSAIVVQNLFYIAGFTVLFQRIRAFRADCDILFPKYLYMVAHLPAVLSLLIYMFCQTALVIERTVATLKYKNYETYQSTTYQLFFISFVRAISVYSHDVTTFFKTGILPMISLIWAYHECDFNHPVITSLTPPMNVDNRLNGIFILSFSFSVLALLALLCYVLPMNRKLEAKIESNLSSRFQILENITTTTIMSQMLILNMVFTIIYSGGTYVLLNHQFEIFANNQPLLSFTKSLFYLPPINGFVVSMVSILQISRKRRKRVEKTTSIVMMATRGREGGENYLKMLDEQWNAEQKLA</sequence>
<feature type="transmembrane region" description="Helical" evidence="6">
    <location>
        <begin position="99"/>
        <end position="120"/>
    </location>
</feature>
<keyword evidence="8" id="KW-1185">Reference proteome</keyword>
<feature type="transmembrane region" description="Helical" evidence="6">
    <location>
        <begin position="21"/>
        <end position="39"/>
    </location>
</feature>
<dbReference type="GO" id="GO:0016020">
    <property type="term" value="C:membrane"/>
    <property type="evidence" value="ECO:0007669"/>
    <property type="project" value="UniProtKB-SubCell"/>
</dbReference>
<feature type="transmembrane region" description="Helical" evidence="6">
    <location>
        <begin position="294"/>
        <end position="313"/>
    </location>
</feature>
<organism evidence="7 8">
    <name type="scientific">Caenorhabditis bovis</name>
    <dbReference type="NCBI Taxonomy" id="2654633"/>
    <lineage>
        <taxon>Eukaryota</taxon>
        <taxon>Metazoa</taxon>
        <taxon>Ecdysozoa</taxon>
        <taxon>Nematoda</taxon>
        <taxon>Chromadorea</taxon>
        <taxon>Rhabditida</taxon>
        <taxon>Rhabditina</taxon>
        <taxon>Rhabditomorpha</taxon>
        <taxon>Rhabditoidea</taxon>
        <taxon>Rhabditidae</taxon>
        <taxon>Peloderinae</taxon>
        <taxon>Caenorhabditis</taxon>
    </lineage>
</organism>
<evidence type="ECO:0000256" key="6">
    <source>
        <dbReference type="SAM" id="Phobius"/>
    </source>
</evidence>
<evidence type="ECO:0000313" key="8">
    <source>
        <dbReference type="Proteomes" id="UP000494206"/>
    </source>
</evidence>
<dbReference type="InterPro" id="IPR000344">
    <property type="entry name" value="7TM_GPCR_serpentine_rcpt_Sra"/>
</dbReference>
<dbReference type="Proteomes" id="UP000494206">
    <property type="component" value="Unassembled WGS sequence"/>
</dbReference>
<feature type="transmembrane region" description="Helical" evidence="6">
    <location>
        <begin position="59"/>
        <end position="78"/>
    </location>
</feature>
<dbReference type="GO" id="GO:0004930">
    <property type="term" value="F:G protein-coupled receptor activity"/>
    <property type="evidence" value="ECO:0007669"/>
    <property type="project" value="InterPro"/>
</dbReference>
<dbReference type="OrthoDB" id="5792629at2759"/>
<accession>A0A8S1EVF2</accession>
<dbReference type="PANTHER" id="PTHR31216:SF11">
    <property type="entry name" value="SERPENTINE RECEPTOR CLASS BETA-16-RELATED"/>
    <property type="match status" value="1"/>
</dbReference>
<comment type="caution">
    <text evidence="7">The sequence shown here is derived from an EMBL/GenBank/DDBJ whole genome shotgun (WGS) entry which is preliminary data.</text>
</comment>
<proteinExistence type="inferred from homology"/>
<evidence type="ECO:0000313" key="7">
    <source>
        <dbReference type="EMBL" id="CAB3405405.1"/>
    </source>
</evidence>
<keyword evidence="4 6" id="KW-1133">Transmembrane helix</keyword>
<comment type="similarity">
    <text evidence="2">Belongs to the nematode receptor-like protein srb family.</text>
</comment>
<reference evidence="7 8" key="1">
    <citation type="submission" date="2020-04" db="EMBL/GenBank/DDBJ databases">
        <authorList>
            <person name="Laetsch R D."/>
            <person name="Stevens L."/>
            <person name="Kumar S."/>
            <person name="Blaxter L. M."/>
        </authorList>
    </citation>
    <scope>NUCLEOTIDE SEQUENCE [LARGE SCALE GENOMIC DNA]</scope>
</reference>
<keyword evidence="5 6" id="KW-0472">Membrane</keyword>
<evidence type="ECO:0000256" key="4">
    <source>
        <dbReference type="ARBA" id="ARBA00022989"/>
    </source>
</evidence>
<keyword evidence="3 6" id="KW-0812">Transmembrane</keyword>
<comment type="subcellular location">
    <subcellularLocation>
        <location evidence="1">Membrane</location>
        <topology evidence="1">Multi-pass membrane protein</topology>
    </subcellularLocation>
</comment>
<name>A0A8S1EVF2_9PELO</name>
<evidence type="ECO:0000256" key="2">
    <source>
        <dbReference type="ARBA" id="ARBA00006860"/>
    </source>
</evidence>
<dbReference type="EMBL" id="CADEPM010000004">
    <property type="protein sequence ID" value="CAB3405405.1"/>
    <property type="molecule type" value="Genomic_DNA"/>
</dbReference>
<dbReference type="Pfam" id="PF02117">
    <property type="entry name" value="7TM_GPCR_Sra"/>
    <property type="match status" value="1"/>
</dbReference>
<feature type="transmembrane region" description="Helical" evidence="6">
    <location>
        <begin position="202"/>
        <end position="222"/>
    </location>
</feature>
<dbReference type="PANTHER" id="PTHR31216">
    <property type="entry name" value="SERPENTINE RECEPTOR CLASS BETA-1-RELATED-RELATED"/>
    <property type="match status" value="1"/>
</dbReference>
<gene>
    <name evidence="7" type="ORF">CBOVIS_LOCUS7603</name>
</gene>
<dbReference type="AlphaFoldDB" id="A0A8S1EVF2"/>
<protein>
    <submittedName>
        <fullName evidence="7">Uncharacterized protein</fullName>
    </submittedName>
</protein>
<evidence type="ECO:0000256" key="5">
    <source>
        <dbReference type="ARBA" id="ARBA00023136"/>
    </source>
</evidence>
<evidence type="ECO:0000256" key="3">
    <source>
        <dbReference type="ARBA" id="ARBA00022692"/>
    </source>
</evidence>
<evidence type="ECO:0000256" key="1">
    <source>
        <dbReference type="ARBA" id="ARBA00004141"/>
    </source>
</evidence>